<feature type="region of interest" description="Disordered" evidence="1">
    <location>
        <begin position="1"/>
        <end position="21"/>
    </location>
</feature>
<reference evidence="2 3" key="1">
    <citation type="submission" date="2018-05" db="EMBL/GenBank/DDBJ databases">
        <title>Rhodoferax soyangensis sp.nov., isolated from an oligotrophic freshwater lake.</title>
        <authorList>
            <person name="Park M."/>
        </authorList>
    </citation>
    <scope>NUCLEOTIDE SEQUENCE [LARGE SCALE GENOMIC DNA]</scope>
    <source>
        <strain evidence="2 3">IMCC26218</strain>
    </source>
</reference>
<organism evidence="2 3">
    <name type="scientific">Rhodoferax lacus</name>
    <dbReference type="NCBI Taxonomy" id="2184758"/>
    <lineage>
        <taxon>Bacteria</taxon>
        <taxon>Pseudomonadati</taxon>
        <taxon>Pseudomonadota</taxon>
        <taxon>Betaproteobacteria</taxon>
        <taxon>Burkholderiales</taxon>
        <taxon>Comamonadaceae</taxon>
        <taxon>Rhodoferax</taxon>
    </lineage>
</organism>
<dbReference type="Gene3D" id="1.10.238.160">
    <property type="match status" value="1"/>
</dbReference>
<evidence type="ECO:0000313" key="3">
    <source>
        <dbReference type="Proteomes" id="UP000260665"/>
    </source>
</evidence>
<evidence type="ECO:0000256" key="1">
    <source>
        <dbReference type="SAM" id="MobiDB-lite"/>
    </source>
</evidence>
<name>A0A3E1RGC2_9BURK</name>
<dbReference type="EMBL" id="QFZK01000002">
    <property type="protein sequence ID" value="RFO98291.1"/>
    <property type="molecule type" value="Genomic_DNA"/>
</dbReference>
<dbReference type="Pfam" id="PF05930">
    <property type="entry name" value="Phage_AlpA"/>
    <property type="match status" value="1"/>
</dbReference>
<dbReference type="InterPro" id="IPR010260">
    <property type="entry name" value="AlpA"/>
</dbReference>
<evidence type="ECO:0000313" key="2">
    <source>
        <dbReference type="EMBL" id="RFO98291.1"/>
    </source>
</evidence>
<dbReference type="AlphaFoldDB" id="A0A3E1RGC2"/>
<dbReference type="Proteomes" id="UP000260665">
    <property type="component" value="Unassembled WGS sequence"/>
</dbReference>
<sequence length="90" mass="10183">MNIKKASANPRQPVRVSPHGNFNFDELPDTGFMRQPKVLEVVPFSSATLWRHCKNGQFPKPVKLSERVTAWNVGLIRQWLLAQADKGEAV</sequence>
<dbReference type="RefSeq" id="WP_117175066.1">
    <property type="nucleotide sequence ID" value="NZ_QFZK01000002.1"/>
</dbReference>
<keyword evidence="3" id="KW-1185">Reference proteome</keyword>
<proteinExistence type="predicted"/>
<comment type="caution">
    <text evidence="2">The sequence shown here is derived from an EMBL/GenBank/DDBJ whole genome shotgun (WGS) entry which is preliminary data.</text>
</comment>
<accession>A0A3E1RGC2</accession>
<protein>
    <submittedName>
        <fullName evidence="2">AlpA family transcriptional regulator</fullName>
    </submittedName>
</protein>
<dbReference type="OrthoDB" id="8527558at2"/>
<gene>
    <name evidence="2" type="ORF">DIC66_03685</name>
</gene>